<dbReference type="AlphaFoldDB" id="A0A9D9EL32"/>
<reference evidence="3" key="2">
    <citation type="journal article" date="2021" name="PeerJ">
        <title>Extensive microbial diversity within the chicken gut microbiome revealed by metagenomics and culture.</title>
        <authorList>
            <person name="Gilroy R."/>
            <person name="Ravi A."/>
            <person name="Getino M."/>
            <person name="Pursley I."/>
            <person name="Horton D.L."/>
            <person name="Alikhan N.F."/>
            <person name="Baker D."/>
            <person name="Gharbi K."/>
            <person name="Hall N."/>
            <person name="Watson M."/>
            <person name="Adriaenssens E.M."/>
            <person name="Foster-Nyarko E."/>
            <person name="Jarju S."/>
            <person name="Secka A."/>
            <person name="Antonio M."/>
            <person name="Oren A."/>
            <person name="Chaudhuri R.R."/>
            <person name="La Ragione R."/>
            <person name="Hildebrand F."/>
            <person name="Pallen M.J."/>
        </authorList>
    </citation>
    <scope>NUCLEOTIDE SEQUENCE</scope>
    <source>
        <strain evidence="3">B3-4054</strain>
    </source>
</reference>
<reference evidence="3" key="1">
    <citation type="submission" date="2020-10" db="EMBL/GenBank/DDBJ databases">
        <authorList>
            <person name="Gilroy R."/>
        </authorList>
    </citation>
    <scope>NUCLEOTIDE SEQUENCE</scope>
    <source>
        <strain evidence="3">B3-4054</strain>
    </source>
</reference>
<evidence type="ECO:0000313" key="4">
    <source>
        <dbReference type="Proteomes" id="UP000823616"/>
    </source>
</evidence>
<feature type="signal peptide" evidence="2">
    <location>
        <begin position="1"/>
        <end position="28"/>
    </location>
</feature>
<feature type="region of interest" description="Disordered" evidence="1">
    <location>
        <begin position="69"/>
        <end position="89"/>
    </location>
</feature>
<dbReference type="Proteomes" id="UP000823616">
    <property type="component" value="Unassembled WGS sequence"/>
</dbReference>
<protein>
    <recommendedName>
        <fullName evidence="5">DUF3828 domain-containing protein</fullName>
    </recommendedName>
</protein>
<name>A0A9D9EL32_9SPIR</name>
<dbReference type="EMBL" id="JADIMS010000031">
    <property type="protein sequence ID" value="MBO8449817.1"/>
    <property type="molecule type" value="Genomic_DNA"/>
</dbReference>
<evidence type="ECO:0000313" key="3">
    <source>
        <dbReference type="EMBL" id="MBO8449817.1"/>
    </source>
</evidence>
<organism evidence="3 4">
    <name type="scientific">Candidatus Avitreponema avistercoris</name>
    <dbReference type="NCBI Taxonomy" id="2840705"/>
    <lineage>
        <taxon>Bacteria</taxon>
        <taxon>Pseudomonadati</taxon>
        <taxon>Spirochaetota</taxon>
        <taxon>Spirochaetia</taxon>
        <taxon>Spirochaetales</taxon>
        <taxon>Candidatus Avitreponema</taxon>
    </lineage>
</organism>
<feature type="chain" id="PRO_5039593668" description="DUF3828 domain-containing protein" evidence="2">
    <location>
        <begin position="29"/>
        <end position="237"/>
    </location>
</feature>
<comment type="caution">
    <text evidence="3">The sequence shown here is derived from an EMBL/GenBank/DDBJ whole genome shotgun (WGS) entry which is preliminary data.</text>
</comment>
<evidence type="ECO:0000256" key="2">
    <source>
        <dbReference type="SAM" id="SignalP"/>
    </source>
</evidence>
<proteinExistence type="predicted"/>
<evidence type="ECO:0008006" key="5">
    <source>
        <dbReference type="Google" id="ProtNLM"/>
    </source>
</evidence>
<sequence>MKITVKMLNRIPLLAGLFLGLLPALFHAAEPADGSAGPGVRARAEAFFSASEWIPAESFPEDGSVRIPDAENLPGRVLPPQDGSPEENASALPFPVFPADTPESLRFPEVPGAGSLDFSGVPASLTALFAGLADAFSAQDFSVPAVASGPDFLAQFLVYKMERLPPPQDVWFAGIEISGDGTAAKAGFRIRFSRGGGSPPLAVFAAAEAVQEGGVWKLRDVILDGNSYGQALEQIGT</sequence>
<accession>A0A9D9EL32</accession>
<gene>
    <name evidence="3" type="ORF">IAA96_01775</name>
</gene>
<evidence type="ECO:0000256" key="1">
    <source>
        <dbReference type="SAM" id="MobiDB-lite"/>
    </source>
</evidence>
<keyword evidence="2" id="KW-0732">Signal</keyword>